<feature type="transmembrane region" description="Helical" evidence="1">
    <location>
        <begin position="55"/>
        <end position="74"/>
    </location>
</feature>
<sequence length="75" mass="8524">MIFNLGLLAYIIGNMTKLVVHVASRTGNFVSSVYGLILLNMYGLNLDVMKKTTELGCFFQIIIVYFTNLCFYVFI</sequence>
<evidence type="ECO:0000256" key="1">
    <source>
        <dbReference type="SAM" id="Phobius"/>
    </source>
</evidence>
<organism evidence="2 3">
    <name type="scientific">Brassica oleracea var. oleracea</name>
    <dbReference type="NCBI Taxonomy" id="109376"/>
    <lineage>
        <taxon>Eukaryota</taxon>
        <taxon>Viridiplantae</taxon>
        <taxon>Streptophyta</taxon>
        <taxon>Embryophyta</taxon>
        <taxon>Tracheophyta</taxon>
        <taxon>Spermatophyta</taxon>
        <taxon>Magnoliopsida</taxon>
        <taxon>eudicotyledons</taxon>
        <taxon>Gunneridae</taxon>
        <taxon>Pentapetalae</taxon>
        <taxon>rosids</taxon>
        <taxon>malvids</taxon>
        <taxon>Brassicales</taxon>
        <taxon>Brassicaceae</taxon>
        <taxon>Brassiceae</taxon>
        <taxon>Brassica</taxon>
    </lineage>
</organism>
<keyword evidence="1" id="KW-0812">Transmembrane</keyword>
<dbReference type="Gramene" id="Bo4g041320.1">
    <property type="protein sequence ID" value="Bo4g041320.1"/>
    <property type="gene ID" value="Bo4g041320"/>
</dbReference>
<keyword evidence="1" id="KW-0472">Membrane</keyword>
<evidence type="ECO:0000313" key="2">
    <source>
        <dbReference type="EnsemblPlants" id="Bo4g041320.1"/>
    </source>
</evidence>
<protein>
    <submittedName>
        <fullName evidence="2">Uncharacterized protein</fullName>
    </submittedName>
</protein>
<reference evidence="2" key="2">
    <citation type="submission" date="2015-03" db="UniProtKB">
        <authorList>
            <consortium name="EnsemblPlants"/>
        </authorList>
    </citation>
    <scope>IDENTIFICATION</scope>
</reference>
<feature type="transmembrane region" description="Helical" evidence="1">
    <location>
        <begin position="7"/>
        <end position="23"/>
    </location>
</feature>
<evidence type="ECO:0000313" key="3">
    <source>
        <dbReference type="Proteomes" id="UP000032141"/>
    </source>
</evidence>
<keyword evidence="3" id="KW-1185">Reference proteome</keyword>
<accession>A0A0D3BSB3</accession>
<dbReference type="HOGENOM" id="CLU_2674525_0_0_1"/>
<proteinExistence type="predicted"/>
<reference evidence="2 3" key="1">
    <citation type="journal article" date="2014" name="Genome Biol.">
        <title>Transcriptome and methylome profiling reveals relics of genome dominance in the mesopolyploid Brassica oleracea.</title>
        <authorList>
            <person name="Parkin I.A."/>
            <person name="Koh C."/>
            <person name="Tang H."/>
            <person name="Robinson S.J."/>
            <person name="Kagale S."/>
            <person name="Clarke W.E."/>
            <person name="Town C.D."/>
            <person name="Nixon J."/>
            <person name="Krishnakumar V."/>
            <person name="Bidwell S.L."/>
            <person name="Denoeud F."/>
            <person name="Belcram H."/>
            <person name="Links M.G."/>
            <person name="Just J."/>
            <person name="Clarke C."/>
            <person name="Bender T."/>
            <person name="Huebert T."/>
            <person name="Mason A.S."/>
            <person name="Pires J.C."/>
            <person name="Barker G."/>
            <person name="Moore J."/>
            <person name="Walley P.G."/>
            <person name="Manoli S."/>
            <person name="Batley J."/>
            <person name="Edwards D."/>
            <person name="Nelson M.N."/>
            <person name="Wang X."/>
            <person name="Paterson A.H."/>
            <person name="King G."/>
            <person name="Bancroft I."/>
            <person name="Chalhoub B."/>
            <person name="Sharpe A.G."/>
        </authorList>
    </citation>
    <scope>NUCLEOTIDE SEQUENCE</scope>
    <source>
        <strain evidence="2 3">cv. TO1000</strain>
    </source>
</reference>
<dbReference type="Proteomes" id="UP000032141">
    <property type="component" value="Chromosome C4"/>
</dbReference>
<keyword evidence="1" id="KW-1133">Transmembrane helix</keyword>
<dbReference type="AlphaFoldDB" id="A0A0D3BSB3"/>
<dbReference type="EnsemblPlants" id="Bo4g041320.1">
    <property type="protein sequence ID" value="Bo4g041320.1"/>
    <property type="gene ID" value="Bo4g041320"/>
</dbReference>
<name>A0A0D3BSB3_BRAOL</name>